<dbReference type="NCBIfam" id="TIGR00281">
    <property type="entry name" value="SMC-Scp complex subunit ScpB"/>
    <property type="match status" value="1"/>
</dbReference>
<evidence type="ECO:0000256" key="4">
    <source>
        <dbReference type="ARBA" id="ARBA00023306"/>
    </source>
</evidence>
<sequence>MSEPSDALYCALEAILMVADAPVSAAQLADALDTDEDDVTTALEHLAHEYAGRIPGTRARGFELRHAAGGWRIYSSSQWASMVGRFIVGSESSKLSQAALETLAVVAYRQPVTRARISHIRGVNVDSVVRTLVARGLIEEVGLAPSGARMYGTTDMFLERMGMNSLDELVPLAPYLPESDELDELAHDMEETL</sequence>
<evidence type="ECO:0000256" key="2">
    <source>
        <dbReference type="ARBA" id="ARBA00022618"/>
    </source>
</evidence>
<dbReference type="Gene3D" id="1.10.10.10">
    <property type="entry name" value="Winged helix-like DNA-binding domain superfamily/Winged helix DNA-binding domain"/>
    <property type="match status" value="2"/>
</dbReference>
<keyword evidence="2" id="KW-0132">Cell division</keyword>
<dbReference type="PIRSF" id="PIRSF019345">
    <property type="entry name" value="ScpB"/>
    <property type="match status" value="1"/>
</dbReference>
<keyword evidence="1" id="KW-0963">Cytoplasm</keyword>
<dbReference type="SUPFAM" id="SSF46785">
    <property type="entry name" value="Winged helix' DNA-binding domain"/>
    <property type="match status" value="2"/>
</dbReference>
<reference evidence="5 6" key="1">
    <citation type="submission" date="2016-10" db="EMBL/GenBank/DDBJ databases">
        <authorList>
            <person name="Varghese N."/>
            <person name="Submissions S."/>
        </authorList>
    </citation>
    <scope>NUCLEOTIDE SEQUENCE [LARGE SCALE GENOMIC DNA]</scope>
    <source>
        <strain evidence="5 6">DSM 9169</strain>
    </source>
</reference>
<dbReference type="Proteomes" id="UP000198976">
    <property type="component" value="Chromosome I"/>
</dbReference>
<keyword evidence="3" id="KW-0159">Chromosome partition</keyword>
<evidence type="ECO:0000313" key="6">
    <source>
        <dbReference type="Proteomes" id="UP000198976"/>
    </source>
</evidence>
<dbReference type="PANTHER" id="PTHR34298:SF2">
    <property type="entry name" value="SEGREGATION AND CONDENSATION PROTEIN B"/>
    <property type="match status" value="1"/>
</dbReference>
<name>A0ABY0V7E3_9ACTO</name>
<dbReference type="RefSeq" id="WP_058236676.1">
    <property type="nucleotide sequence ID" value="NZ_LT629792.1"/>
</dbReference>
<dbReference type="PANTHER" id="PTHR34298">
    <property type="entry name" value="SEGREGATION AND CONDENSATION PROTEIN B"/>
    <property type="match status" value="1"/>
</dbReference>
<proteinExistence type="predicted"/>
<dbReference type="Pfam" id="PF04079">
    <property type="entry name" value="SMC_ScpB"/>
    <property type="match status" value="1"/>
</dbReference>
<keyword evidence="4" id="KW-0131">Cell cycle</keyword>
<dbReference type="InterPro" id="IPR036390">
    <property type="entry name" value="WH_DNA-bd_sf"/>
</dbReference>
<dbReference type="EMBL" id="LT629792">
    <property type="protein sequence ID" value="SDT94077.1"/>
    <property type="molecule type" value="Genomic_DNA"/>
</dbReference>
<dbReference type="InterPro" id="IPR005234">
    <property type="entry name" value="ScpB_csome_segregation"/>
</dbReference>
<gene>
    <name evidence="5" type="ORF">SAMN04489714_1081</name>
</gene>
<keyword evidence="6" id="KW-1185">Reference proteome</keyword>
<evidence type="ECO:0000256" key="3">
    <source>
        <dbReference type="ARBA" id="ARBA00022829"/>
    </source>
</evidence>
<evidence type="ECO:0000313" key="5">
    <source>
        <dbReference type="EMBL" id="SDT94077.1"/>
    </source>
</evidence>
<evidence type="ECO:0000256" key="1">
    <source>
        <dbReference type="ARBA" id="ARBA00022490"/>
    </source>
</evidence>
<protein>
    <submittedName>
        <fullName evidence="5">Condensin subunit ScpB</fullName>
    </submittedName>
</protein>
<dbReference type="InterPro" id="IPR036388">
    <property type="entry name" value="WH-like_DNA-bd_sf"/>
</dbReference>
<accession>A0ABY0V7E3</accession>
<organism evidence="5 6">
    <name type="scientific">Schaalia radingae</name>
    <dbReference type="NCBI Taxonomy" id="131110"/>
    <lineage>
        <taxon>Bacteria</taxon>
        <taxon>Bacillati</taxon>
        <taxon>Actinomycetota</taxon>
        <taxon>Actinomycetes</taxon>
        <taxon>Actinomycetales</taxon>
        <taxon>Actinomycetaceae</taxon>
        <taxon>Schaalia</taxon>
    </lineage>
</organism>